<keyword evidence="4 6" id="KW-1133">Transmembrane helix</keyword>
<organism evidence="7 8">
    <name type="scientific">Fusibacter paucivorans</name>
    <dbReference type="NCBI Taxonomy" id="76009"/>
    <lineage>
        <taxon>Bacteria</taxon>
        <taxon>Bacillati</taxon>
        <taxon>Bacillota</taxon>
        <taxon>Clostridia</taxon>
        <taxon>Eubacteriales</taxon>
        <taxon>Eubacteriales Family XII. Incertae Sedis</taxon>
        <taxon>Fusibacter</taxon>
    </lineage>
</organism>
<dbReference type="RefSeq" id="WP_213238000.1">
    <property type="nucleotide sequence ID" value="NZ_JAHBCL010000032.1"/>
</dbReference>
<evidence type="ECO:0000256" key="1">
    <source>
        <dbReference type="ARBA" id="ARBA00004651"/>
    </source>
</evidence>
<feature type="transmembrane region" description="Helical" evidence="6">
    <location>
        <begin position="279"/>
        <end position="302"/>
    </location>
</feature>
<dbReference type="InterPro" id="IPR043428">
    <property type="entry name" value="LivM-like"/>
</dbReference>
<evidence type="ECO:0000313" key="7">
    <source>
        <dbReference type="EMBL" id="MBS7528143.1"/>
    </source>
</evidence>
<name>A0ABS5PSJ5_9FIRM</name>
<dbReference type="Proteomes" id="UP000746471">
    <property type="component" value="Unassembled WGS sequence"/>
</dbReference>
<feature type="transmembrane region" description="Helical" evidence="6">
    <location>
        <begin position="31"/>
        <end position="52"/>
    </location>
</feature>
<evidence type="ECO:0000256" key="4">
    <source>
        <dbReference type="ARBA" id="ARBA00022989"/>
    </source>
</evidence>
<sequence length="330" mass="35713">MSILNKKQIQYIIFGVIAVLLPILTQAKGSTITLLASIGITAIATLGFNVLLGFSGQISLGHGAFMGLGAYISAYFVSQMELPFFLSLALAAIIPFLVGFILGLIALRLEGHYLAIATLGFAVVIEEIFAELSEFTGGWSGTKTTYPIIFGHKFDKLSVYILIIIILVILMILTYNFMKSATGRALVAMKKSEHAAQAMGVSLFKYKLLAFSISTMYAGIAGSLYIHFFRFAEPKLWGITLSLDLLAAAVIGGLGTIGGAVVGVAFLKVLPTVLQMLPVFGDFDGLAFVLTGVAIVVFVMFYPRGLINIPNDLYHKFFKRKRAENEEVKA</sequence>
<comment type="subcellular location">
    <subcellularLocation>
        <location evidence="1">Cell membrane</location>
        <topology evidence="1">Multi-pass membrane protein</topology>
    </subcellularLocation>
</comment>
<keyword evidence="5 6" id="KW-0472">Membrane</keyword>
<dbReference type="Pfam" id="PF02653">
    <property type="entry name" value="BPD_transp_2"/>
    <property type="match status" value="1"/>
</dbReference>
<feature type="transmembrane region" description="Helical" evidence="6">
    <location>
        <begin position="208"/>
        <end position="226"/>
    </location>
</feature>
<dbReference type="CDD" id="cd06581">
    <property type="entry name" value="TM_PBP1_LivM_like"/>
    <property type="match status" value="1"/>
</dbReference>
<feature type="transmembrane region" description="Helical" evidence="6">
    <location>
        <begin position="59"/>
        <end position="78"/>
    </location>
</feature>
<feature type="transmembrane region" description="Helical" evidence="6">
    <location>
        <begin position="157"/>
        <end position="178"/>
    </location>
</feature>
<proteinExistence type="predicted"/>
<keyword evidence="2" id="KW-1003">Cell membrane</keyword>
<keyword evidence="8" id="KW-1185">Reference proteome</keyword>
<feature type="transmembrane region" description="Helical" evidence="6">
    <location>
        <begin position="84"/>
        <end position="106"/>
    </location>
</feature>
<protein>
    <submittedName>
        <fullName evidence="7">Branched-chain amino acid ABC transporter permease</fullName>
    </submittedName>
</protein>
<dbReference type="InterPro" id="IPR001851">
    <property type="entry name" value="ABC_transp_permease"/>
</dbReference>
<feature type="transmembrane region" description="Helical" evidence="6">
    <location>
        <begin position="246"/>
        <end position="267"/>
    </location>
</feature>
<evidence type="ECO:0000256" key="6">
    <source>
        <dbReference type="SAM" id="Phobius"/>
    </source>
</evidence>
<evidence type="ECO:0000256" key="5">
    <source>
        <dbReference type="ARBA" id="ARBA00023136"/>
    </source>
</evidence>
<evidence type="ECO:0000256" key="3">
    <source>
        <dbReference type="ARBA" id="ARBA00022692"/>
    </source>
</evidence>
<feature type="transmembrane region" description="Helical" evidence="6">
    <location>
        <begin position="113"/>
        <end position="130"/>
    </location>
</feature>
<gene>
    <name evidence="7" type="ORF">KHM83_15760</name>
</gene>
<dbReference type="PANTHER" id="PTHR30482">
    <property type="entry name" value="HIGH-AFFINITY BRANCHED-CHAIN AMINO ACID TRANSPORT SYSTEM PERMEASE"/>
    <property type="match status" value="1"/>
</dbReference>
<keyword evidence="3 6" id="KW-0812">Transmembrane</keyword>
<evidence type="ECO:0000256" key="2">
    <source>
        <dbReference type="ARBA" id="ARBA00022475"/>
    </source>
</evidence>
<comment type="caution">
    <text evidence="7">The sequence shown here is derived from an EMBL/GenBank/DDBJ whole genome shotgun (WGS) entry which is preliminary data.</text>
</comment>
<evidence type="ECO:0000313" key="8">
    <source>
        <dbReference type="Proteomes" id="UP000746471"/>
    </source>
</evidence>
<feature type="transmembrane region" description="Helical" evidence="6">
    <location>
        <begin position="9"/>
        <end position="25"/>
    </location>
</feature>
<reference evidence="7 8" key="1">
    <citation type="submission" date="2021-05" db="EMBL/GenBank/DDBJ databases">
        <title>Fusibacter ferrireducens sp. nov., an anaerobic, sulfur- and Fe-reducing bacterium isolated from the mangrove sediment.</title>
        <authorList>
            <person name="Qiu D."/>
        </authorList>
    </citation>
    <scope>NUCLEOTIDE SEQUENCE [LARGE SCALE GENOMIC DNA]</scope>
    <source>
        <strain evidence="7 8">DSM 12116</strain>
    </source>
</reference>
<dbReference type="PANTHER" id="PTHR30482:SF10">
    <property type="entry name" value="HIGH-AFFINITY BRANCHED-CHAIN AMINO ACID TRANSPORT PROTEIN BRAE"/>
    <property type="match status" value="1"/>
</dbReference>
<accession>A0ABS5PSJ5</accession>
<dbReference type="EMBL" id="JAHBCL010000032">
    <property type="protein sequence ID" value="MBS7528143.1"/>
    <property type="molecule type" value="Genomic_DNA"/>
</dbReference>